<dbReference type="STRING" id="46506.AA415_02560"/>
<evidence type="ECO:0000313" key="3">
    <source>
        <dbReference type="EMBL" id="KWR53263.1"/>
    </source>
</evidence>
<feature type="chain" id="PRO_5007177895" description="DUF5119 domain-containing protein" evidence="2">
    <location>
        <begin position="22"/>
        <end position="430"/>
    </location>
</feature>
<organism evidence="3 4">
    <name type="scientific">Bacteroides stercoris</name>
    <dbReference type="NCBI Taxonomy" id="46506"/>
    <lineage>
        <taxon>Bacteria</taxon>
        <taxon>Pseudomonadati</taxon>
        <taxon>Bacteroidota</taxon>
        <taxon>Bacteroidia</taxon>
        <taxon>Bacteroidales</taxon>
        <taxon>Bacteroidaceae</taxon>
        <taxon>Bacteroides</taxon>
    </lineage>
</organism>
<feature type="compositionally biased region" description="Polar residues" evidence="1">
    <location>
        <begin position="77"/>
        <end position="100"/>
    </location>
</feature>
<dbReference type="PATRIC" id="fig|46506.5.peg.2751"/>
<dbReference type="RefSeq" id="WP_060386235.1">
    <property type="nucleotide sequence ID" value="NZ_LRGC01000014.1"/>
</dbReference>
<feature type="region of interest" description="Disordered" evidence="1">
    <location>
        <begin position="77"/>
        <end position="114"/>
    </location>
</feature>
<evidence type="ECO:0000313" key="4">
    <source>
        <dbReference type="Proteomes" id="UP000056419"/>
    </source>
</evidence>
<keyword evidence="4" id="KW-1185">Reference proteome</keyword>
<reference evidence="3 4" key="1">
    <citation type="journal article" date="2016" name="BMC Genomics">
        <title>Type VI secretion systems of human gut Bacteroidales segregate into three genetic architectures, two of which are contained on mobile genetic elements.</title>
        <authorList>
            <person name="Coyne M.J."/>
            <person name="Roelofs K.G."/>
            <person name="Comstock L.E."/>
        </authorList>
    </citation>
    <scope>NUCLEOTIDE SEQUENCE [LARGE SCALE GENOMIC DNA]</scope>
    <source>
        <strain evidence="3 4">CL09T03C01</strain>
    </source>
</reference>
<dbReference type="Proteomes" id="UP000056419">
    <property type="component" value="Unassembled WGS sequence"/>
</dbReference>
<dbReference type="AlphaFoldDB" id="A0A125MF86"/>
<feature type="signal peptide" evidence="2">
    <location>
        <begin position="1"/>
        <end position="21"/>
    </location>
</feature>
<accession>A0A125MF86</accession>
<gene>
    <name evidence="3" type="ORF">AA415_02560</name>
</gene>
<proteinExistence type="predicted"/>
<dbReference type="EMBL" id="LRGC01000014">
    <property type="protein sequence ID" value="KWR53263.1"/>
    <property type="molecule type" value="Genomic_DNA"/>
</dbReference>
<keyword evidence="2" id="KW-0732">Signal</keyword>
<protein>
    <recommendedName>
        <fullName evidence="5">DUF5119 domain-containing protein</fullName>
    </recommendedName>
</protein>
<evidence type="ECO:0000256" key="1">
    <source>
        <dbReference type="SAM" id="MobiDB-lite"/>
    </source>
</evidence>
<name>A0A125MF86_BACSE</name>
<sequence length="430" mass="48002" precursor="true">MKNKTLTYLALSLLCCICACTSVDLCPEAEHPHITDMRVRLNWDDISKDEIPAEMHIVASRIINTWRTRGIINTSIDPATNNNITQQETSSDTRTASNTKENSEDNSIESPEETASSFYLRGGEYNIFIINEQYADVPAQTGDTEQSPTPIISIENLDNYIHDNKVSVKDLYLQISSMGNEKPDIVEGNDLPDFNPDDEYLQEIKSPIFYAVQKNINIQTGQPTILDFDMQRISQRINIVFNIRTEGNIKREDLAAPIIELSGACGRFNIADACLDTTRLYRMAHQVQPDEFTQTGEGTYRCVVHFHTLGVIPSAAKGHLNGPGILQVALQVSTPQLDSSGAPVVDEEGNPVKNSRYIYGAINPYDELTAAQLIEVRDGKIYLRYSKEDVNIEITTPLVIKADQIVPNDTGMGWQPHDPTNPDDDIIIEI</sequence>
<evidence type="ECO:0000256" key="2">
    <source>
        <dbReference type="SAM" id="SignalP"/>
    </source>
</evidence>
<comment type="caution">
    <text evidence="3">The sequence shown here is derived from an EMBL/GenBank/DDBJ whole genome shotgun (WGS) entry which is preliminary data.</text>
</comment>
<evidence type="ECO:0008006" key="5">
    <source>
        <dbReference type="Google" id="ProtNLM"/>
    </source>
</evidence>